<feature type="region of interest" description="Disordered" evidence="3">
    <location>
        <begin position="130"/>
        <end position="215"/>
    </location>
</feature>
<feature type="compositionally biased region" description="Low complexity" evidence="3">
    <location>
        <begin position="145"/>
        <end position="166"/>
    </location>
</feature>
<dbReference type="EMBL" id="NCVQ01000003">
    <property type="protein sequence ID" value="PWZ39023.1"/>
    <property type="molecule type" value="Genomic_DNA"/>
</dbReference>
<organism evidence="4">
    <name type="scientific">Zea mays</name>
    <name type="common">Maize</name>
    <dbReference type="NCBI Taxonomy" id="4577"/>
    <lineage>
        <taxon>Eukaryota</taxon>
        <taxon>Viridiplantae</taxon>
        <taxon>Streptophyta</taxon>
        <taxon>Embryophyta</taxon>
        <taxon>Tracheophyta</taxon>
        <taxon>Spermatophyta</taxon>
        <taxon>Magnoliopsida</taxon>
        <taxon>Liliopsida</taxon>
        <taxon>Poales</taxon>
        <taxon>Poaceae</taxon>
        <taxon>PACMAD clade</taxon>
        <taxon>Panicoideae</taxon>
        <taxon>Andropogonodae</taxon>
        <taxon>Andropogoneae</taxon>
        <taxon>Tripsacinae</taxon>
        <taxon>Zea</taxon>
    </lineage>
</organism>
<feature type="compositionally biased region" description="Basic and acidic residues" evidence="3">
    <location>
        <begin position="28"/>
        <end position="37"/>
    </location>
</feature>
<dbReference type="AlphaFoldDB" id="A0A3L6FWZ5"/>
<feature type="compositionally biased region" description="Polar residues" evidence="3">
    <location>
        <begin position="193"/>
        <end position="215"/>
    </location>
</feature>
<sequence>MPSAPPARMLSSTSSKVPRGRLLGTGERAVHDVDSRLPGEGQPPQLEVTPITKEAFEPSLSSSWDPLSIWRGIQEIMDEEMEEDVIVKDVDCSNQSELEDLSEANPSADMDEIVKAIASRVTEVMPKAASFTSSQIATSSNGFDSSVMSTAATTGSSGSTVTDLGVVGRGVKRASIKPISAEPAAKKPALDSPSLQGDSSINSEVVPATQTDESS</sequence>
<feature type="compositionally biased region" description="Polar residues" evidence="3">
    <location>
        <begin position="130"/>
        <end position="144"/>
    </location>
</feature>
<dbReference type="InterPro" id="IPR051730">
    <property type="entry name" value="NASP-like"/>
</dbReference>
<evidence type="ECO:0000256" key="2">
    <source>
        <dbReference type="ARBA" id="ARBA00022803"/>
    </source>
</evidence>
<proteinExistence type="predicted"/>
<feature type="region of interest" description="Disordered" evidence="3">
    <location>
        <begin position="1"/>
        <end position="48"/>
    </location>
</feature>
<comment type="caution">
    <text evidence="4">The sequence shown here is derived from an EMBL/GenBank/DDBJ whole genome shotgun (WGS) entry which is preliminary data.</text>
</comment>
<keyword evidence="1" id="KW-0677">Repeat</keyword>
<keyword evidence="2" id="KW-0802">TPR repeat</keyword>
<name>A0A3L6FWZ5_MAIZE</name>
<gene>
    <name evidence="4" type="primary">VCS_1</name>
    <name evidence="4" type="ORF">Zm00014a_031381</name>
</gene>
<protein>
    <submittedName>
        <fullName evidence="4">Enhancer of mRNA-decapping protein 4</fullName>
    </submittedName>
</protein>
<reference evidence="4" key="1">
    <citation type="journal article" date="2018" name="Nat. Genet.">
        <title>Extensive intraspecific gene order and gene structural variations between Mo17 and other maize genomes.</title>
        <authorList>
            <person name="Sun S."/>
            <person name="Zhou Y."/>
            <person name="Chen J."/>
            <person name="Shi J."/>
            <person name="Zhao H."/>
            <person name="Zhao H."/>
            <person name="Song W."/>
            <person name="Zhang M."/>
            <person name="Cui Y."/>
            <person name="Dong X."/>
            <person name="Liu H."/>
            <person name="Ma X."/>
            <person name="Jiao Y."/>
            <person name="Wang B."/>
            <person name="Wei X."/>
            <person name="Stein J.C."/>
            <person name="Glaubitz J.C."/>
            <person name="Lu F."/>
            <person name="Yu G."/>
            <person name="Liang C."/>
            <person name="Fengler K."/>
            <person name="Li B."/>
            <person name="Rafalski A."/>
            <person name="Schnable P.S."/>
            <person name="Ware D.H."/>
            <person name="Buckler E.S."/>
            <person name="Lai J."/>
        </authorList>
    </citation>
    <scope>NUCLEOTIDE SEQUENCE [LARGE SCALE GENOMIC DNA]</scope>
    <source>
        <tissue evidence="4">Seedling</tissue>
    </source>
</reference>
<dbReference type="Proteomes" id="UP000251960">
    <property type="component" value="Chromosome 2"/>
</dbReference>
<accession>A0A3L6FWZ5</accession>
<dbReference type="PANTHER" id="PTHR15081:SF1">
    <property type="entry name" value="NUCLEAR AUTOANTIGENIC SPERM PROTEIN"/>
    <property type="match status" value="1"/>
</dbReference>
<evidence type="ECO:0000313" key="4">
    <source>
        <dbReference type="EMBL" id="PWZ39023.1"/>
    </source>
</evidence>
<dbReference type="PANTHER" id="PTHR15081">
    <property type="entry name" value="NUCLEAR AUTOANTIGENIC SPERM PROTEIN NASP -RELATED"/>
    <property type="match status" value="1"/>
</dbReference>
<evidence type="ECO:0000256" key="3">
    <source>
        <dbReference type="SAM" id="MobiDB-lite"/>
    </source>
</evidence>
<evidence type="ECO:0000256" key="1">
    <source>
        <dbReference type="ARBA" id="ARBA00022737"/>
    </source>
</evidence>